<proteinExistence type="predicted"/>
<protein>
    <submittedName>
        <fullName evidence="2">Uncharacterized protein</fullName>
    </submittedName>
</protein>
<dbReference type="EMBL" id="VSSQ01054125">
    <property type="protein sequence ID" value="MPN08106.1"/>
    <property type="molecule type" value="Genomic_DNA"/>
</dbReference>
<accession>A0A645F3A3</accession>
<evidence type="ECO:0000256" key="1">
    <source>
        <dbReference type="SAM" id="MobiDB-lite"/>
    </source>
</evidence>
<evidence type="ECO:0000313" key="2">
    <source>
        <dbReference type="EMBL" id="MPN08106.1"/>
    </source>
</evidence>
<reference evidence="2" key="1">
    <citation type="submission" date="2019-08" db="EMBL/GenBank/DDBJ databases">
        <authorList>
            <person name="Kucharzyk K."/>
            <person name="Murdoch R.W."/>
            <person name="Higgins S."/>
            <person name="Loffler F."/>
        </authorList>
    </citation>
    <scope>NUCLEOTIDE SEQUENCE</scope>
</reference>
<name>A0A645F3A3_9ZZZZ</name>
<feature type="region of interest" description="Disordered" evidence="1">
    <location>
        <begin position="111"/>
        <end position="132"/>
    </location>
</feature>
<sequence length="132" mass="13488">MRPSPSTLRGGLLERLPNLVYVHLEDGAAVPVAVVVAAGLELAGDDHPHALGQCLGDVLGGFPPDRAVEKCALAVFPLTGLLVVGARGRRDGEVGDGGTGRGEAESRIGGQVADEGNGCAHADGPFWGSTRW</sequence>
<organism evidence="2">
    <name type="scientific">bioreactor metagenome</name>
    <dbReference type="NCBI Taxonomy" id="1076179"/>
    <lineage>
        <taxon>unclassified sequences</taxon>
        <taxon>metagenomes</taxon>
        <taxon>ecological metagenomes</taxon>
    </lineage>
</organism>
<gene>
    <name evidence="2" type="ORF">SDC9_155384</name>
</gene>
<dbReference type="AlphaFoldDB" id="A0A645F3A3"/>
<comment type="caution">
    <text evidence="2">The sequence shown here is derived from an EMBL/GenBank/DDBJ whole genome shotgun (WGS) entry which is preliminary data.</text>
</comment>